<evidence type="ECO:0000313" key="2">
    <source>
        <dbReference type="Proteomes" id="UP000799753"/>
    </source>
</evidence>
<feature type="non-terminal residue" evidence="1">
    <location>
        <position position="1"/>
    </location>
</feature>
<feature type="non-terminal residue" evidence="1">
    <location>
        <position position="158"/>
    </location>
</feature>
<accession>A0A6A6S5F6</accession>
<evidence type="ECO:0000313" key="1">
    <source>
        <dbReference type="EMBL" id="KAF2643116.1"/>
    </source>
</evidence>
<dbReference type="Proteomes" id="UP000799753">
    <property type="component" value="Unassembled WGS sequence"/>
</dbReference>
<keyword evidence="2" id="KW-1185">Reference proteome</keyword>
<reference evidence="1" key="1">
    <citation type="journal article" date="2020" name="Stud. Mycol.">
        <title>101 Dothideomycetes genomes: a test case for predicting lifestyles and emergence of pathogens.</title>
        <authorList>
            <person name="Haridas S."/>
            <person name="Albert R."/>
            <person name="Binder M."/>
            <person name="Bloem J."/>
            <person name="Labutti K."/>
            <person name="Salamov A."/>
            <person name="Andreopoulos B."/>
            <person name="Baker S."/>
            <person name="Barry K."/>
            <person name="Bills G."/>
            <person name="Bluhm B."/>
            <person name="Cannon C."/>
            <person name="Castanera R."/>
            <person name="Culley D."/>
            <person name="Daum C."/>
            <person name="Ezra D."/>
            <person name="Gonzalez J."/>
            <person name="Henrissat B."/>
            <person name="Kuo A."/>
            <person name="Liang C."/>
            <person name="Lipzen A."/>
            <person name="Lutzoni F."/>
            <person name="Magnuson J."/>
            <person name="Mondo S."/>
            <person name="Nolan M."/>
            <person name="Ohm R."/>
            <person name="Pangilinan J."/>
            <person name="Park H.-J."/>
            <person name="Ramirez L."/>
            <person name="Alfaro M."/>
            <person name="Sun H."/>
            <person name="Tritt A."/>
            <person name="Yoshinaga Y."/>
            <person name="Zwiers L.-H."/>
            <person name="Turgeon B."/>
            <person name="Goodwin S."/>
            <person name="Spatafora J."/>
            <person name="Crous P."/>
            <person name="Grigoriev I."/>
        </authorList>
    </citation>
    <scope>NUCLEOTIDE SEQUENCE</scope>
    <source>
        <strain evidence="1">CBS 473.64</strain>
    </source>
</reference>
<name>A0A6A6S5F6_9PLEO</name>
<gene>
    <name evidence="1" type="ORF">P280DRAFT_376100</name>
</gene>
<dbReference type="AlphaFoldDB" id="A0A6A6S5F6"/>
<organism evidence="1 2">
    <name type="scientific">Massarina eburnea CBS 473.64</name>
    <dbReference type="NCBI Taxonomy" id="1395130"/>
    <lineage>
        <taxon>Eukaryota</taxon>
        <taxon>Fungi</taxon>
        <taxon>Dikarya</taxon>
        <taxon>Ascomycota</taxon>
        <taxon>Pezizomycotina</taxon>
        <taxon>Dothideomycetes</taxon>
        <taxon>Pleosporomycetidae</taxon>
        <taxon>Pleosporales</taxon>
        <taxon>Massarineae</taxon>
        <taxon>Massarinaceae</taxon>
        <taxon>Massarina</taxon>
    </lineage>
</organism>
<proteinExistence type="predicted"/>
<dbReference type="OrthoDB" id="5232980at2759"/>
<sequence length="158" mass="17678">YLTIEEESHILEQFLGTRWKPNNQILWSGVDHDLVQKWADDHGKQTLKTAMGPLMDPKSPNCLRLGKAAIDWSKYMSGASALFAWQISQGERVTVLLPPPPQKLNPNGLSQFQTVEEPVISLAISRGAILRVETVHPTVTGAEEAHYETYPVDKTSSW</sequence>
<dbReference type="EMBL" id="MU006780">
    <property type="protein sequence ID" value="KAF2643116.1"/>
    <property type="molecule type" value="Genomic_DNA"/>
</dbReference>
<protein>
    <submittedName>
        <fullName evidence="1">Uncharacterized protein</fullName>
    </submittedName>
</protein>